<proteinExistence type="predicted"/>
<name>A0A024TCZ5_9STRA</name>
<feature type="coiled-coil region" evidence="1">
    <location>
        <begin position="15"/>
        <end position="42"/>
    </location>
</feature>
<sequence>MKRRTYIREMMQHYRQKERGDLAALRAEVSELEQELRRLEVCRIPYNPLAALPWRDVAMALRDEEGTSVSEKRLLVHQVDDMAMVIQELVQWLARKGPKGIPRSIQGDGDDTWRNTSLAAAPASRELGKAWILKRLVHHAPAIFHSFDFPAFELGNAFEDINVQFTEHGYILVGRSQYEAAEGPAALAPTFAAFKDNLCSVLVVNGLEPVPHETVVESSKTATLHRMKTWRGEGVNLLCGAVMEPTRGILVAQQIADDDRWTYSATSTQRDRMLWFERVYLPCGRKCVARMLLVVHQTKRYDGELIPLDEEAADWGGDLSMCTSLETKEARYRRHAIEFAQKSFAASRERLSRGRNARPSEG</sequence>
<dbReference type="GeneID" id="20091147"/>
<reference evidence="2" key="1">
    <citation type="submission" date="2013-12" db="EMBL/GenBank/DDBJ databases">
        <title>The Genome Sequence of Aphanomyces invadans NJM9701.</title>
        <authorList>
            <consortium name="The Broad Institute Genomics Platform"/>
            <person name="Russ C."/>
            <person name="Tyler B."/>
            <person name="van West P."/>
            <person name="Dieguez-Uribeondo J."/>
            <person name="Young S.K."/>
            <person name="Zeng Q."/>
            <person name="Gargeya S."/>
            <person name="Fitzgerald M."/>
            <person name="Abouelleil A."/>
            <person name="Alvarado L."/>
            <person name="Chapman S.B."/>
            <person name="Gainer-Dewar J."/>
            <person name="Goldberg J."/>
            <person name="Griggs A."/>
            <person name="Gujja S."/>
            <person name="Hansen M."/>
            <person name="Howarth C."/>
            <person name="Imamovic A."/>
            <person name="Ireland A."/>
            <person name="Larimer J."/>
            <person name="McCowan C."/>
            <person name="Murphy C."/>
            <person name="Pearson M."/>
            <person name="Poon T.W."/>
            <person name="Priest M."/>
            <person name="Roberts A."/>
            <person name="Saif S."/>
            <person name="Shea T."/>
            <person name="Sykes S."/>
            <person name="Wortman J."/>
            <person name="Nusbaum C."/>
            <person name="Birren B."/>
        </authorList>
    </citation>
    <scope>NUCLEOTIDE SEQUENCE [LARGE SCALE GENOMIC DNA]</scope>
    <source>
        <strain evidence="2">NJM9701</strain>
    </source>
</reference>
<gene>
    <name evidence="2" type="ORF">H310_14097</name>
</gene>
<dbReference type="VEuPathDB" id="FungiDB:H310_14097"/>
<protein>
    <submittedName>
        <fullName evidence="2">Uncharacterized protein</fullName>
    </submittedName>
</protein>
<keyword evidence="1" id="KW-0175">Coiled coil</keyword>
<evidence type="ECO:0000256" key="1">
    <source>
        <dbReference type="SAM" id="Coils"/>
    </source>
</evidence>
<dbReference type="OrthoDB" id="65966at2759"/>
<accession>A0A024TCZ5</accession>
<dbReference type="RefSeq" id="XP_008880069.1">
    <property type="nucleotide sequence ID" value="XM_008881847.1"/>
</dbReference>
<organism evidence="2">
    <name type="scientific">Aphanomyces invadans</name>
    <dbReference type="NCBI Taxonomy" id="157072"/>
    <lineage>
        <taxon>Eukaryota</taxon>
        <taxon>Sar</taxon>
        <taxon>Stramenopiles</taxon>
        <taxon>Oomycota</taxon>
        <taxon>Saprolegniomycetes</taxon>
        <taxon>Saprolegniales</taxon>
        <taxon>Verrucalvaceae</taxon>
        <taxon>Aphanomyces</taxon>
    </lineage>
</organism>
<evidence type="ECO:0000313" key="2">
    <source>
        <dbReference type="EMBL" id="ETV91232.1"/>
    </source>
</evidence>
<dbReference type="EMBL" id="KI914012">
    <property type="protein sequence ID" value="ETV91232.1"/>
    <property type="molecule type" value="Genomic_DNA"/>
</dbReference>
<dbReference type="AlphaFoldDB" id="A0A024TCZ5"/>